<dbReference type="InterPro" id="IPR009307">
    <property type="entry name" value="EutS/PduU/CutR"/>
</dbReference>
<evidence type="ECO:0000259" key="3">
    <source>
        <dbReference type="PROSITE" id="PS51931"/>
    </source>
</evidence>
<dbReference type="AlphaFoldDB" id="A0A0H4QE21"/>
<dbReference type="InterPro" id="IPR044870">
    <property type="entry name" value="BMC_CP"/>
</dbReference>
<accession>A0A0H4QE21</accession>
<dbReference type="Proteomes" id="UP000036106">
    <property type="component" value="Chromosome"/>
</dbReference>
<dbReference type="PROSITE" id="PS51931">
    <property type="entry name" value="BMC_CP"/>
    <property type="match status" value="1"/>
</dbReference>
<evidence type="ECO:0000256" key="1">
    <source>
        <dbReference type="ARBA" id="ARBA00024322"/>
    </source>
</evidence>
<dbReference type="PIRSF" id="PIRSF012296">
    <property type="entry name" value="EutS_PduU"/>
    <property type="match status" value="1"/>
</dbReference>
<dbReference type="PANTHER" id="PTHR40449">
    <property type="entry name" value="ETHANOLAMINE UTILIZATION PROTEIN EUTS"/>
    <property type="match status" value="1"/>
</dbReference>
<reference evidence="5" key="1">
    <citation type="submission" date="2015-07" db="EMBL/GenBank/DDBJ databases">
        <title>Lactobacillus ginsenosidimutans/EMML 3141/ whole genome sequencing.</title>
        <authorList>
            <person name="Kim M.K."/>
            <person name="Im W.-T."/>
            <person name="Srinivasan S."/>
            <person name="Lee J.-J."/>
        </authorList>
    </citation>
    <scope>NUCLEOTIDE SEQUENCE [LARGE SCALE GENOMIC DNA]</scope>
    <source>
        <strain evidence="5">EMML 3041</strain>
    </source>
</reference>
<gene>
    <name evidence="4" type="ORF">ABM34_00535</name>
</gene>
<dbReference type="STRING" id="1007676.ABM34_00535"/>
<dbReference type="Pfam" id="PF00936">
    <property type="entry name" value="BMC"/>
    <property type="match status" value="1"/>
</dbReference>
<name>A0A0H4QE21_9LACO</name>
<sequence length="116" mass="12917">MNDEKFPERIIQEYVPGKQITLAHIIANPNQDLYEKLGVLDTTDPIGIITLTPAESTIIAGDIAIKSGDVKVAFLDRFSGSLFLVGRIDDLQTSLQSVLDYFENRLKFSVTMITRS</sequence>
<comment type="subcellular location">
    <subcellularLocation>
        <location evidence="1">Bacterial microcompartment</location>
    </subcellularLocation>
</comment>
<keyword evidence="2" id="KW-1283">Bacterial microcompartment</keyword>
<dbReference type="EMBL" id="CP012034">
    <property type="protein sequence ID" value="AKP66182.1"/>
    <property type="molecule type" value="Genomic_DNA"/>
</dbReference>
<dbReference type="PATRIC" id="fig|1007676.4.peg.114"/>
<dbReference type="GO" id="GO:0031469">
    <property type="term" value="C:bacterial microcompartment"/>
    <property type="evidence" value="ECO:0007669"/>
    <property type="project" value="UniProtKB-SubCell"/>
</dbReference>
<protein>
    <submittedName>
        <fullName evidence="4">Propanediol utilization protein</fullName>
    </submittedName>
</protein>
<dbReference type="InterPro" id="IPR000249">
    <property type="entry name" value="BMC_dom"/>
</dbReference>
<evidence type="ECO:0000313" key="5">
    <source>
        <dbReference type="Proteomes" id="UP000036106"/>
    </source>
</evidence>
<dbReference type="CDD" id="cd07046">
    <property type="entry name" value="BMC_PduU-EutS"/>
    <property type="match status" value="1"/>
</dbReference>
<keyword evidence="5" id="KW-1185">Reference proteome</keyword>
<dbReference type="SUPFAM" id="SSF143414">
    <property type="entry name" value="CcmK-like"/>
    <property type="match status" value="1"/>
</dbReference>
<feature type="domain" description="BMC circularly permuted" evidence="3">
    <location>
        <begin position="9"/>
        <end position="112"/>
    </location>
</feature>
<dbReference type="PANTHER" id="PTHR40449:SF2">
    <property type="entry name" value="BACTERIAL MICROCOMPARTMENT SHELL PROTEIN EUTS"/>
    <property type="match status" value="1"/>
</dbReference>
<evidence type="ECO:0000256" key="2">
    <source>
        <dbReference type="ARBA" id="ARBA00024446"/>
    </source>
</evidence>
<dbReference type="KEGG" id="lgn:ABM34_00535"/>
<organism evidence="4 5">
    <name type="scientific">Companilactobacillus ginsenosidimutans</name>
    <dbReference type="NCBI Taxonomy" id="1007676"/>
    <lineage>
        <taxon>Bacteria</taxon>
        <taxon>Bacillati</taxon>
        <taxon>Bacillota</taxon>
        <taxon>Bacilli</taxon>
        <taxon>Lactobacillales</taxon>
        <taxon>Lactobacillaceae</taxon>
        <taxon>Companilactobacillus</taxon>
    </lineage>
</organism>
<dbReference type="Gene3D" id="3.30.70.1710">
    <property type="match status" value="1"/>
</dbReference>
<dbReference type="RefSeq" id="WP_048702437.1">
    <property type="nucleotide sequence ID" value="NZ_CP012034.1"/>
</dbReference>
<dbReference type="InterPro" id="IPR037233">
    <property type="entry name" value="CcmK-like_sf"/>
</dbReference>
<dbReference type="OrthoDB" id="9794459at2"/>
<evidence type="ECO:0000313" key="4">
    <source>
        <dbReference type="EMBL" id="AKP66182.1"/>
    </source>
</evidence>
<proteinExistence type="predicted"/>
<dbReference type="SMART" id="SM00877">
    <property type="entry name" value="BMC"/>
    <property type="match status" value="1"/>
</dbReference>